<organism evidence="6 7">
    <name type="scientific">Caldicoprobacter faecalis</name>
    <dbReference type="NCBI Taxonomy" id="937334"/>
    <lineage>
        <taxon>Bacteria</taxon>
        <taxon>Bacillati</taxon>
        <taxon>Bacillota</taxon>
        <taxon>Clostridia</taxon>
        <taxon>Caldicoprobacterales</taxon>
        <taxon>Caldicoprobacteraceae</taxon>
        <taxon>Caldicoprobacter</taxon>
    </lineage>
</organism>
<keyword evidence="3" id="KW-0547">Nucleotide-binding</keyword>
<evidence type="ECO:0000313" key="7">
    <source>
        <dbReference type="Proteomes" id="UP000198577"/>
    </source>
</evidence>
<dbReference type="OrthoDB" id="9806285at2"/>
<dbReference type="SUPFAM" id="SSF52540">
    <property type="entry name" value="P-loop containing nucleoside triphosphate hydrolases"/>
    <property type="match status" value="1"/>
</dbReference>
<evidence type="ECO:0000256" key="3">
    <source>
        <dbReference type="ARBA" id="ARBA00022741"/>
    </source>
</evidence>
<dbReference type="Pfam" id="PF00005">
    <property type="entry name" value="ABC_tran"/>
    <property type="match status" value="1"/>
</dbReference>
<evidence type="ECO:0000256" key="2">
    <source>
        <dbReference type="ARBA" id="ARBA00022448"/>
    </source>
</evidence>
<dbReference type="InterPro" id="IPR050319">
    <property type="entry name" value="ABC_transp_ATP-bind"/>
</dbReference>
<dbReference type="PANTHER" id="PTHR43776">
    <property type="entry name" value="TRANSPORT ATP-BINDING PROTEIN"/>
    <property type="match status" value="1"/>
</dbReference>
<protein>
    <submittedName>
        <fullName evidence="6">Peptide/nickel transport system ATP-binding protein/oligopeptide transport system ATP-binding protein</fullName>
    </submittedName>
</protein>
<dbReference type="InterPro" id="IPR003439">
    <property type="entry name" value="ABC_transporter-like_ATP-bd"/>
</dbReference>
<accession>A0A1I5YRM0</accession>
<dbReference type="Gene3D" id="3.40.50.300">
    <property type="entry name" value="P-loop containing nucleotide triphosphate hydrolases"/>
    <property type="match status" value="1"/>
</dbReference>
<evidence type="ECO:0000259" key="5">
    <source>
        <dbReference type="Pfam" id="PF00005"/>
    </source>
</evidence>
<dbReference type="GO" id="GO:0016887">
    <property type="term" value="F:ATP hydrolysis activity"/>
    <property type="evidence" value="ECO:0007669"/>
    <property type="project" value="InterPro"/>
</dbReference>
<dbReference type="EMBL" id="FOXR01000059">
    <property type="protein sequence ID" value="SFQ46740.1"/>
    <property type="molecule type" value="Genomic_DNA"/>
</dbReference>
<gene>
    <name evidence="6" type="ORF">SAMN05444406_1595</name>
</gene>
<keyword evidence="4 6" id="KW-0067">ATP-binding</keyword>
<dbReference type="STRING" id="937334.SAMN05444406_1595"/>
<keyword evidence="7" id="KW-1185">Reference proteome</keyword>
<dbReference type="AlphaFoldDB" id="A0A1I5YRM0"/>
<evidence type="ECO:0000313" key="6">
    <source>
        <dbReference type="EMBL" id="SFQ46740.1"/>
    </source>
</evidence>
<name>A0A1I5YRM0_9FIRM</name>
<dbReference type="PANTHER" id="PTHR43776:SF7">
    <property type="entry name" value="D,D-DIPEPTIDE TRANSPORT ATP-BINDING PROTEIN DDPF-RELATED"/>
    <property type="match status" value="1"/>
</dbReference>
<comment type="similarity">
    <text evidence="1">Belongs to the ABC transporter superfamily.</text>
</comment>
<keyword evidence="2" id="KW-0813">Transport</keyword>
<sequence>MGSNVLLEVKSLKKYFPIQKGFWRKKVGEVKAVDDISFYIREGETLGLVGESGSGKTTTGRAILRAIEPTEGEILFNINGTSNFAVKY</sequence>
<evidence type="ECO:0000256" key="1">
    <source>
        <dbReference type="ARBA" id="ARBA00005417"/>
    </source>
</evidence>
<evidence type="ECO:0000256" key="4">
    <source>
        <dbReference type="ARBA" id="ARBA00022840"/>
    </source>
</evidence>
<proteinExistence type="inferred from homology"/>
<dbReference type="GO" id="GO:0005524">
    <property type="term" value="F:ATP binding"/>
    <property type="evidence" value="ECO:0007669"/>
    <property type="project" value="UniProtKB-KW"/>
</dbReference>
<dbReference type="InterPro" id="IPR027417">
    <property type="entry name" value="P-loop_NTPase"/>
</dbReference>
<reference evidence="6 7" key="1">
    <citation type="submission" date="2016-10" db="EMBL/GenBank/DDBJ databases">
        <authorList>
            <person name="de Groot N.N."/>
        </authorList>
    </citation>
    <scope>NUCLEOTIDE SEQUENCE [LARGE SCALE GENOMIC DNA]</scope>
    <source>
        <strain evidence="6 7">DSM 20678</strain>
    </source>
</reference>
<dbReference type="Proteomes" id="UP000198577">
    <property type="component" value="Unassembled WGS sequence"/>
</dbReference>
<feature type="domain" description="ABC transporter" evidence="5">
    <location>
        <begin position="34"/>
        <end position="77"/>
    </location>
</feature>